<evidence type="ECO:0000256" key="1">
    <source>
        <dbReference type="SAM" id="MobiDB-lite"/>
    </source>
</evidence>
<organism evidence="2">
    <name type="scientific">uncultured Caudovirales phage</name>
    <dbReference type="NCBI Taxonomy" id="2100421"/>
    <lineage>
        <taxon>Viruses</taxon>
        <taxon>Duplodnaviria</taxon>
        <taxon>Heunggongvirae</taxon>
        <taxon>Uroviricota</taxon>
        <taxon>Caudoviricetes</taxon>
        <taxon>Peduoviridae</taxon>
        <taxon>Maltschvirus</taxon>
        <taxon>Maltschvirus maltsch</taxon>
    </lineage>
</organism>
<dbReference type="EMBL" id="LR798349">
    <property type="protein sequence ID" value="CAB5226040.1"/>
    <property type="molecule type" value="Genomic_DNA"/>
</dbReference>
<proteinExistence type="predicted"/>
<reference evidence="2" key="1">
    <citation type="submission" date="2020-05" db="EMBL/GenBank/DDBJ databases">
        <authorList>
            <person name="Chiriac C."/>
            <person name="Salcher M."/>
            <person name="Ghai R."/>
            <person name="Kavagutti S V."/>
        </authorList>
    </citation>
    <scope>NUCLEOTIDE SEQUENCE</scope>
</reference>
<gene>
    <name evidence="2" type="ORF">UFOVP754_32</name>
</gene>
<sequence length="340" mass="39871">MGKTEFQLPAEVAVIAEKVSAEKRNEVLCVLNSVFEGVGQMRQQLDAVNVASENDEVSMKLARTIRLAVRERRLDAEKAFDAKREEVQAKMLSFKTEDSLWLKAKQTMQILTKEIESIALYKEETRKRWDHDQKELKITERLLKLSKFAPHIQRFEIENMSDSTFESFSKAAESEFIEAQESEKRAIEERERIAKEQEIERQRIEAENEKLRKEREEREKALAEERKKVEAERRIADEKLRKEREEREKIERELEAKKQEEIRKSKELEDKKKEEEKARILAEKKAAAAPDKEKLIAFANEIKKLSAPNVKSEEAKVIADQINELINRLNFFILDKASTL</sequence>
<evidence type="ECO:0000313" key="2">
    <source>
        <dbReference type="EMBL" id="CAB5226040.1"/>
    </source>
</evidence>
<accession>A0A6J7X8U2</accession>
<feature type="region of interest" description="Disordered" evidence="1">
    <location>
        <begin position="241"/>
        <end position="275"/>
    </location>
</feature>
<name>A0A6J7X8U2_9CAUD</name>
<protein>
    <submittedName>
        <fullName evidence="2">Uncharacterized protein</fullName>
    </submittedName>
</protein>